<dbReference type="Gene3D" id="1.25.40.10">
    <property type="entry name" value="Tetratricopeptide repeat domain"/>
    <property type="match status" value="3"/>
</dbReference>
<organism evidence="3 4">
    <name type="scientific">Saccoglossus kowalevskii</name>
    <name type="common">Acorn worm</name>
    <dbReference type="NCBI Taxonomy" id="10224"/>
    <lineage>
        <taxon>Eukaryota</taxon>
        <taxon>Metazoa</taxon>
        <taxon>Hemichordata</taxon>
        <taxon>Enteropneusta</taxon>
        <taxon>Harrimaniidae</taxon>
        <taxon>Saccoglossus</taxon>
    </lineage>
</organism>
<feature type="repeat" description="TPR" evidence="1">
    <location>
        <begin position="424"/>
        <end position="457"/>
    </location>
</feature>
<reference evidence="4" key="1">
    <citation type="submission" date="2025-08" db="UniProtKB">
        <authorList>
            <consortium name="RefSeq"/>
        </authorList>
    </citation>
    <scope>IDENTIFICATION</scope>
    <source>
        <tissue evidence="4">Testes</tissue>
    </source>
</reference>
<dbReference type="InterPro" id="IPR011990">
    <property type="entry name" value="TPR-like_helical_dom_sf"/>
</dbReference>
<dbReference type="SMART" id="SM00028">
    <property type="entry name" value="TPR"/>
    <property type="match status" value="9"/>
</dbReference>
<evidence type="ECO:0000313" key="4">
    <source>
        <dbReference type="RefSeq" id="XP_002732922.1"/>
    </source>
</evidence>
<dbReference type="Proteomes" id="UP000694865">
    <property type="component" value="Unplaced"/>
</dbReference>
<evidence type="ECO:0000259" key="2">
    <source>
        <dbReference type="Pfam" id="PF12770"/>
    </source>
</evidence>
<dbReference type="RefSeq" id="XP_002732922.1">
    <property type="nucleotide sequence ID" value="XM_002732876.2"/>
</dbReference>
<name>A0ABM0GM20_SACKO</name>
<evidence type="ECO:0000256" key="1">
    <source>
        <dbReference type="PROSITE-ProRule" id="PRU00339"/>
    </source>
</evidence>
<dbReference type="Pfam" id="PF12770">
    <property type="entry name" value="CHAT"/>
    <property type="match status" value="1"/>
</dbReference>
<protein>
    <submittedName>
        <fullName evidence="4">Tetratricopeptide repeat protein 28-like</fullName>
    </submittedName>
</protein>
<keyword evidence="1" id="KW-0802">TPR repeat</keyword>
<accession>A0ABM0GM20</accession>
<dbReference type="InterPro" id="IPR024983">
    <property type="entry name" value="CHAT_dom"/>
</dbReference>
<dbReference type="GeneID" id="100374969"/>
<dbReference type="SUPFAM" id="SSF48452">
    <property type="entry name" value="TPR-like"/>
    <property type="match status" value="2"/>
</dbReference>
<dbReference type="PANTHER" id="PTHR10098:SF108">
    <property type="entry name" value="TETRATRICOPEPTIDE REPEAT PROTEIN 28"/>
    <property type="match status" value="1"/>
</dbReference>
<dbReference type="Pfam" id="PF13424">
    <property type="entry name" value="TPR_12"/>
    <property type="match status" value="1"/>
</dbReference>
<dbReference type="Pfam" id="PF13181">
    <property type="entry name" value="TPR_8"/>
    <property type="match status" value="1"/>
</dbReference>
<dbReference type="PROSITE" id="PS50005">
    <property type="entry name" value="TPR"/>
    <property type="match status" value="1"/>
</dbReference>
<proteinExistence type="predicted"/>
<gene>
    <name evidence="4" type="primary">LOC100374969</name>
</gene>
<dbReference type="InterPro" id="IPR019734">
    <property type="entry name" value="TPR_rpt"/>
</dbReference>
<feature type="domain" description="CHAT" evidence="2">
    <location>
        <begin position="918"/>
        <end position="1046"/>
    </location>
</feature>
<keyword evidence="3" id="KW-1185">Reference proteome</keyword>
<dbReference type="PANTHER" id="PTHR10098">
    <property type="entry name" value="RAPSYN-RELATED"/>
    <property type="match status" value="1"/>
</dbReference>
<sequence>MAFPISPPAPNKVRSLSVGSLYSITEGSEPISENEEIQSVIEFRNQGDRAFGDKDYVEAIKCYSEALEIDGSNTDILSARAAVYMETKQYEMAQKDAEILVKVDPLIPQGHYLLAVSLDNQNKYDKAITSFLHALDHDTQHEDQLVDNIAVVASNLCNFSDSVLKDFEEMVPVQKLSEVGIQLYKENYHDACIEVLTRVLKMEPQQKQCTMMSLLTLGSAHLSLKEITVSKNTFQECLKTAMTEKDPEIESKCYVNLANIYLLENNTQQAIVYFEKLFSIGRDLKKNHEDGSFPEYWSLALQCGIHENLSIAYREIHNFPQALHHSMIYLKLVQNNKEAESALPMAHYNLATYYDMVKDYTAALSNYKTYLDLCKTQGDKIGMAKAYASLGNVYKIVCNFKLSESYLEQYLHMSQKTKDYDGQAKALCFLGELFQAKEDYDKALSFFEQYLRMSRRLEEFVTECRAFLKVADIFKCQGRYQHAQYYYEMALTLANKLENNEELVNQCRCEVAFAFTMSILKDDMEKSKSMFMDLIPVYSKQIQLYEDENIECPNELTTRLQMCYDGMQIALCKLDQPDAALEYAESFRKRRLQQILKHKLNTANVEDSEKQRETISLPSRDELCKIVNKQKCTVLYYSITDPCLLIWVLKPGEGVVRAQVEKSIGSDSFRHKVRKALELLQKLDNSKADLDCEKRALPSKNRKVTHLQKKNLAKSTEWKTRENREEVKRQDTGGRPQKILYDLLVAPIEKMLIDVKDLLIIADKEICQVPMDALQDDNDTHMSEKFNIISVPSLSVQTLIANKTDSTKPDKSNFEYTDFFPVYLDDHLRVVVPPDECPFSPLRTTQRSAPLMAREKSSTPSFIAFGKNYHDCVPTPEDKKDREKLIVAQNKSKLGTLITSASTGIEVVRGEGTAIEYKQDSHQHRSLVIGNPSLPNKLKLHEQVWHPAGELIVSQCEAYNVAEYLETEAIVGSAANKGHILNELTQATLVHIATYGSWEDNVLVFSPNPTSEPTEDGSYNEDQYQIGVKDIMSIKLKADLVVLSCCYGDVHRDVDFTLPTALLLADGNRVSNALSKAKQSLAKDERFNDAMFWAPFLLVGQDIFISIRQIKHAMLDQLVDILEKDTLDVSPVDHLNLTQQPVDISSKDVTLPKLRQHLSQLLIYKQPQVMSVLLQLVSESMVLHTNPQMDLLTKKLPEVVMMAPGSIPLLNLLGFHFQAKGANNTEPYVVYPHWDHDGLLQPAHQALMAVTDVLDNSQCCHALSQLLLQTEDILSGLLDIVSVTKHSCAIQLKISDIGVQALWGYHMSRDFLLSIGFQQVGLLLLFRNTLANRKLLNASLFLLAAVLGEKGQAMLNKIDVNYLGMTKQRQERDVTTTQLKLPSLNPVMVSRNMIHMSTPWLTVRSDTEENQRKMKMAKNLSDVHSEYRYHMMKAHDWHDYTLKPQAGEAIDIIGKSKHKPSVIKVHPNKGTSCTRVPVYEDPTLNINGTEQRRDYSHFLLHTRSDSVLQRHKEACKKIFLPYVKKLTPAD</sequence>
<evidence type="ECO:0000313" key="3">
    <source>
        <dbReference type="Proteomes" id="UP000694865"/>
    </source>
</evidence>